<reference evidence="1" key="1">
    <citation type="submission" date="2018-02" db="EMBL/GenBank/DDBJ databases">
        <title>Rhizophora mucronata_Transcriptome.</title>
        <authorList>
            <person name="Meera S.P."/>
            <person name="Sreeshan A."/>
            <person name="Augustine A."/>
        </authorList>
    </citation>
    <scope>NUCLEOTIDE SEQUENCE</scope>
    <source>
        <tissue evidence="1">Leaf</tissue>
    </source>
</reference>
<protein>
    <submittedName>
        <fullName evidence="1">Uncharacterized protein</fullName>
    </submittedName>
</protein>
<sequence length="41" mass="4683">MFNLHSIKGNQDETSTQEALCLVTIKHTNYVSLMPLVFLVF</sequence>
<organism evidence="1">
    <name type="scientific">Rhizophora mucronata</name>
    <name type="common">Asiatic mangrove</name>
    <dbReference type="NCBI Taxonomy" id="61149"/>
    <lineage>
        <taxon>Eukaryota</taxon>
        <taxon>Viridiplantae</taxon>
        <taxon>Streptophyta</taxon>
        <taxon>Embryophyta</taxon>
        <taxon>Tracheophyta</taxon>
        <taxon>Spermatophyta</taxon>
        <taxon>Magnoliopsida</taxon>
        <taxon>eudicotyledons</taxon>
        <taxon>Gunneridae</taxon>
        <taxon>Pentapetalae</taxon>
        <taxon>rosids</taxon>
        <taxon>fabids</taxon>
        <taxon>Malpighiales</taxon>
        <taxon>Rhizophoraceae</taxon>
        <taxon>Rhizophora</taxon>
    </lineage>
</organism>
<name>A0A2P2NTU5_RHIMU</name>
<evidence type="ECO:0000313" key="1">
    <source>
        <dbReference type="EMBL" id="MBX45927.1"/>
    </source>
</evidence>
<dbReference type="EMBL" id="GGEC01065443">
    <property type="protein sequence ID" value="MBX45927.1"/>
    <property type="molecule type" value="Transcribed_RNA"/>
</dbReference>
<proteinExistence type="predicted"/>
<accession>A0A2P2NTU5</accession>
<dbReference type="AlphaFoldDB" id="A0A2P2NTU5"/>